<gene>
    <name evidence="2" type="ORF">KIN13_22815</name>
</gene>
<protein>
    <recommendedName>
        <fullName evidence="1">Aldehyde oxidase/xanthine dehydrogenase a/b hammerhead domain-containing protein</fullName>
    </recommendedName>
</protein>
<dbReference type="SMART" id="SM01008">
    <property type="entry name" value="Ald_Xan_dh_C"/>
    <property type="match status" value="1"/>
</dbReference>
<evidence type="ECO:0000313" key="2">
    <source>
        <dbReference type="EMBL" id="MBS7676227.1"/>
    </source>
</evidence>
<dbReference type="Pfam" id="PF01315">
    <property type="entry name" value="Ald_Xan_dh_C"/>
    <property type="match status" value="1"/>
</dbReference>
<sequence>MSVIGKPLDRVDGLLKVTGQARYAGEFPEDGLLHGSVVSSTIAKGRVLRIDASKALALPGVVDGTAGWINAQLPLESG</sequence>
<dbReference type="InterPro" id="IPR000674">
    <property type="entry name" value="Ald_Oxase/Xan_DH_a/b"/>
</dbReference>
<dbReference type="Proteomes" id="UP001196338">
    <property type="component" value="Unassembled WGS sequence"/>
</dbReference>
<reference evidence="2" key="1">
    <citation type="submission" date="2021-05" db="EMBL/GenBank/DDBJ databases">
        <authorList>
            <person name="Stine C."/>
        </authorList>
    </citation>
    <scope>NUCLEOTIDE SEQUENCE</scope>
    <source>
        <strain evidence="2">TDS0091212</strain>
    </source>
</reference>
<dbReference type="SUPFAM" id="SSF54665">
    <property type="entry name" value="CO dehydrogenase molybdoprotein N-domain-like"/>
    <property type="match status" value="1"/>
</dbReference>
<name>A0AAW4L067_VIBCL</name>
<dbReference type="RefSeq" id="WP_213421749.1">
    <property type="nucleotide sequence ID" value="NZ_JAHBND010001133.1"/>
</dbReference>
<reference evidence="2" key="2">
    <citation type="submission" date="2023-08" db="EMBL/GenBank/DDBJ databases">
        <title>Vibrio cholerae Outbreaks in Tanzania Exemplify Founder Flush: Simultaneous Increases in Population Size and Genetic Diversity.</title>
        <authorList>
            <person name="Debes A.K."/>
            <person name="Mohammed A."/>
            <person name="Maseke I."/>
            <person name="Almeida M."/>
            <person name="Li S."/>
            <person name="Matimba H."/>
            <person name="Joachim A."/>
            <person name="Mizinduko M."/>
            <person name="Nyanga S."/>
            <person name="Kelly M."/>
            <person name="Kachwamba Y."/>
            <person name="Schaffer A.M."/>
            <person name="Nyanga A.S."/>
            <person name="Mghamba J."/>
            <person name="Mosha F.S."/>
            <person name="Sack D.A."/>
            <person name="Stine O.C."/>
        </authorList>
    </citation>
    <scope>NUCLEOTIDE SEQUENCE</scope>
    <source>
        <strain evidence="2">TDS0091212</strain>
    </source>
</reference>
<proteinExistence type="predicted"/>
<comment type="caution">
    <text evidence="2">The sequence shown here is derived from an EMBL/GenBank/DDBJ whole genome shotgun (WGS) entry which is preliminary data.</text>
</comment>
<evidence type="ECO:0000259" key="1">
    <source>
        <dbReference type="SMART" id="SM01008"/>
    </source>
</evidence>
<accession>A0AAW4L067</accession>
<dbReference type="Gene3D" id="3.90.1170.50">
    <property type="entry name" value="Aldehyde oxidase/xanthine dehydrogenase, a/b hammerhead"/>
    <property type="match status" value="1"/>
</dbReference>
<dbReference type="EMBL" id="JAHBND010001133">
    <property type="protein sequence ID" value="MBS7676227.1"/>
    <property type="molecule type" value="Genomic_DNA"/>
</dbReference>
<dbReference type="InterPro" id="IPR036856">
    <property type="entry name" value="Ald_Oxase/Xan_DH_a/b_sf"/>
</dbReference>
<dbReference type="AlphaFoldDB" id="A0AAW4L067"/>
<organism evidence="2 3">
    <name type="scientific">Vibrio cholerae</name>
    <dbReference type="NCBI Taxonomy" id="666"/>
    <lineage>
        <taxon>Bacteria</taxon>
        <taxon>Pseudomonadati</taxon>
        <taxon>Pseudomonadota</taxon>
        <taxon>Gammaproteobacteria</taxon>
        <taxon>Vibrionales</taxon>
        <taxon>Vibrionaceae</taxon>
        <taxon>Vibrio</taxon>
    </lineage>
</organism>
<feature type="non-terminal residue" evidence="2">
    <location>
        <position position="78"/>
    </location>
</feature>
<evidence type="ECO:0000313" key="3">
    <source>
        <dbReference type="Proteomes" id="UP001196338"/>
    </source>
</evidence>
<feature type="domain" description="Aldehyde oxidase/xanthine dehydrogenase a/b hammerhead" evidence="1">
    <location>
        <begin position="18"/>
        <end position="74"/>
    </location>
</feature>